<accession>A0A9J6P1T7</accession>
<evidence type="ECO:0000313" key="5">
    <source>
        <dbReference type="EMBL" id="MCM1990356.1"/>
    </source>
</evidence>
<dbReference type="CDD" id="cd03221">
    <property type="entry name" value="ABCF_EF-3"/>
    <property type="match status" value="2"/>
</dbReference>
<dbReference type="Proteomes" id="UP001056429">
    <property type="component" value="Unassembled WGS sequence"/>
</dbReference>
<dbReference type="EMBL" id="JAGSOJ010000002">
    <property type="protein sequence ID" value="MCM1990356.1"/>
    <property type="molecule type" value="Genomic_DNA"/>
</dbReference>
<dbReference type="Pfam" id="PF12848">
    <property type="entry name" value="ABC_tran_Xtn"/>
    <property type="match status" value="1"/>
</dbReference>
<keyword evidence="1" id="KW-0547">Nucleotide-binding</keyword>
<dbReference type="PANTHER" id="PTHR42855">
    <property type="entry name" value="ABC TRANSPORTER ATP-BINDING SUBUNIT"/>
    <property type="match status" value="1"/>
</dbReference>
<keyword evidence="2 5" id="KW-0067">ATP-binding</keyword>
<dbReference type="InterPro" id="IPR017871">
    <property type="entry name" value="ABC_transporter-like_CS"/>
</dbReference>
<dbReference type="Gene3D" id="3.40.50.300">
    <property type="entry name" value="P-loop containing nucleotide triphosphate hydrolases"/>
    <property type="match status" value="2"/>
</dbReference>
<gene>
    <name evidence="5" type="ORF">KDK92_11475</name>
</gene>
<dbReference type="RefSeq" id="WP_250859393.1">
    <property type="nucleotide sequence ID" value="NZ_JAGSOJ010000002.1"/>
</dbReference>
<comment type="caution">
    <text evidence="5">The sequence shown here is derived from an EMBL/GenBank/DDBJ whole genome shotgun (WGS) entry which is preliminary data.</text>
</comment>
<feature type="domain" description="ABC transporter" evidence="4">
    <location>
        <begin position="328"/>
        <end position="549"/>
    </location>
</feature>
<feature type="domain" description="ABC transporter" evidence="4">
    <location>
        <begin position="4"/>
        <end position="258"/>
    </location>
</feature>
<keyword evidence="6" id="KW-1185">Reference proteome</keyword>
<keyword evidence="3" id="KW-0175">Coiled coil</keyword>
<evidence type="ECO:0000259" key="4">
    <source>
        <dbReference type="PROSITE" id="PS50893"/>
    </source>
</evidence>
<reference evidence="5" key="1">
    <citation type="journal article" date="2021" name="mSystems">
        <title>Bacteria and Archaea Synergistically Convert Glycine Betaine to Biogenic Methane in the Formosa Cold Seep of the South China Sea.</title>
        <authorList>
            <person name="Li L."/>
            <person name="Zhang W."/>
            <person name="Zhang S."/>
            <person name="Song L."/>
            <person name="Sun Q."/>
            <person name="Zhang H."/>
            <person name="Xiang H."/>
            <person name="Dong X."/>
        </authorList>
    </citation>
    <scope>NUCLEOTIDE SEQUENCE</scope>
    <source>
        <strain evidence="5">ZWT</strain>
    </source>
</reference>
<evidence type="ECO:0000313" key="6">
    <source>
        <dbReference type="Proteomes" id="UP001056429"/>
    </source>
</evidence>
<dbReference type="AlphaFoldDB" id="A0A9J6P1T7"/>
<evidence type="ECO:0000256" key="2">
    <source>
        <dbReference type="ARBA" id="ARBA00022840"/>
    </source>
</evidence>
<dbReference type="Pfam" id="PF00005">
    <property type="entry name" value="ABC_tran"/>
    <property type="match status" value="2"/>
</dbReference>
<dbReference type="GO" id="GO:0016887">
    <property type="term" value="F:ATP hydrolysis activity"/>
    <property type="evidence" value="ECO:0007669"/>
    <property type="project" value="InterPro"/>
</dbReference>
<dbReference type="PANTHER" id="PTHR42855:SF2">
    <property type="entry name" value="DRUG RESISTANCE ABC TRANSPORTER,ATP-BINDING PROTEIN"/>
    <property type="match status" value="1"/>
</dbReference>
<dbReference type="InterPro" id="IPR032781">
    <property type="entry name" value="ABC_tran_Xtn"/>
</dbReference>
<dbReference type="SMART" id="SM00382">
    <property type="entry name" value="AAA"/>
    <property type="match status" value="2"/>
</dbReference>
<dbReference type="SUPFAM" id="SSF52540">
    <property type="entry name" value="P-loop containing nucleoside triphosphate hydrolases"/>
    <property type="match status" value="2"/>
</dbReference>
<organism evidence="5 6">
    <name type="scientific">Oceanirhabdus seepicola</name>
    <dbReference type="NCBI Taxonomy" id="2828781"/>
    <lineage>
        <taxon>Bacteria</taxon>
        <taxon>Bacillati</taxon>
        <taxon>Bacillota</taxon>
        <taxon>Clostridia</taxon>
        <taxon>Eubacteriales</taxon>
        <taxon>Clostridiaceae</taxon>
        <taxon>Oceanirhabdus</taxon>
    </lineage>
</organism>
<feature type="coiled-coil region" evidence="3">
    <location>
        <begin position="611"/>
        <end position="638"/>
    </location>
</feature>
<dbReference type="FunFam" id="3.40.50.300:FF:000011">
    <property type="entry name" value="Putative ABC transporter ATP-binding component"/>
    <property type="match status" value="1"/>
</dbReference>
<evidence type="ECO:0000256" key="1">
    <source>
        <dbReference type="ARBA" id="ARBA00022741"/>
    </source>
</evidence>
<evidence type="ECO:0000256" key="3">
    <source>
        <dbReference type="SAM" id="Coils"/>
    </source>
</evidence>
<proteinExistence type="predicted"/>
<dbReference type="PROSITE" id="PS50893">
    <property type="entry name" value="ABC_TRANSPORTER_2"/>
    <property type="match status" value="2"/>
</dbReference>
<dbReference type="InterPro" id="IPR003593">
    <property type="entry name" value="AAA+_ATPase"/>
</dbReference>
<name>A0A9J6P1T7_9CLOT</name>
<dbReference type="PROSITE" id="PS00211">
    <property type="entry name" value="ABC_TRANSPORTER_1"/>
    <property type="match status" value="1"/>
</dbReference>
<dbReference type="InterPro" id="IPR051309">
    <property type="entry name" value="ABCF_ATPase"/>
</dbReference>
<reference evidence="5" key="2">
    <citation type="submission" date="2021-04" db="EMBL/GenBank/DDBJ databases">
        <authorList>
            <person name="Dong X."/>
        </authorList>
    </citation>
    <scope>NUCLEOTIDE SEQUENCE</scope>
    <source>
        <strain evidence="5">ZWT</strain>
    </source>
</reference>
<dbReference type="GO" id="GO:0005524">
    <property type="term" value="F:ATP binding"/>
    <property type="evidence" value="ECO:0007669"/>
    <property type="project" value="UniProtKB-KW"/>
</dbReference>
<dbReference type="InterPro" id="IPR003439">
    <property type="entry name" value="ABC_transporter-like_ATP-bd"/>
</dbReference>
<protein>
    <submittedName>
        <fullName evidence="5">ABC-F family ATP-binding cassette domain-containing protein</fullName>
    </submittedName>
</protein>
<sequence length="638" mass="73824">MVDITIKNLVKFYGGNKILENISLEIYRGDKIGIIGDNGCGKTTLFKIITGAENYEAGTLHMRRNMSVGYLQQIPVYPTNYTVEDVLKSSFQEIYETLEKMSSSEKNMSESTDNMDKLLKEYADLQAFIDSCDGYNTEEKINKICTGLKISSDMRNREFTCLSGGEKTIVHLGKLLLQDTDLLLLDEPTNHIDIEAVEWLENFLDEYKGTVLIISHDRYFLDKVVKKTIEIEDMGCSEFVGNYSYYQEEKKRRVEQQLAHYIQQQKKIKSMEAAIARFRLWDSEKSIKRAVNMERRIERMDKIEKPTTNKKKADLVFTSSNRSGKEVLTIENLSKSIGERSLYDNVNLKIFIKDRYVLLGKNGSGKSTFLKSIIKKFYPEAIDSFYKEDNGIIKLGASIKMAYLPQEIKFPNEDKTVIQVFQDEFPIAQGIIRGLLARYLFFSEDINKKVSALSGGERSRLKMCLLMQNKVNFLIMDEPTNHLDISSREMLESSLEEFDGTILFVSHDRFFTNKISNKVLELKDSKITKFDCPYNEYKKIISLKTSIDKPKPKNDNSMSNIKYEENKIISREQRKKETRLSFLENKICDLELNISNINEQIKLSSSDYDKVNILFNNKENLSAQLDELLIEWTELQEI</sequence>
<dbReference type="InterPro" id="IPR027417">
    <property type="entry name" value="P-loop_NTPase"/>
</dbReference>